<reference evidence="1 2" key="1">
    <citation type="journal article" date="2019" name="Commun. Biol.">
        <title>The bagworm genome reveals a unique fibroin gene that provides high tensile strength.</title>
        <authorList>
            <person name="Kono N."/>
            <person name="Nakamura H."/>
            <person name="Ohtoshi R."/>
            <person name="Tomita M."/>
            <person name="Numata K."/>
            <person name="Arakawa K."/>
        </authorList>
    </citation>
    <scope>NUCLEOTIDE SEQUENCE [LARGE SCALE GENOMIC DNA]</scope>
</reference>
<name>A0A4C1UL40_EUMVA</name>
<keyword evidence="2" id="KW-1185">Reference proteome</keyword>
<gene>
    <name evidence="1" type="ORF">EVAR_23452_1</name>
</gene>
<proteinExistence type="predicted"/>
<comment type="caution">
    <text evidence="1">The sequence shown here is derived from an EMBL/GenBank/DDBJ whole genome shotgun (WGS) entry which is preliminary data.</text>
</comment>
<dbReference type="EMBL" id="BGZK01000183">
    <property type="protein sequence ID" value="GBP26682.1"/>
    <property type="molecule type" value="Genomic_DNA"/>
</dbReference>
<sequence length="216" mass="25021">MTPLIVRDVQWRHLCLKGTASGLYSRPNFRVQIEKPTIVSVGSNWPSRRGPRVLCSFRERRVRVLLTLAELAPALVSIVDNIVGRVNRDLQDTSSKCSTVFYSCPLVSQRGRESVKGCTTMVVTEEWAKLKKCVTKLEKKQRGKLAKIVLFHQDDASAHSCRWYDAMRYKRTVQRMRLCRSELSANDAIRRYNAPRPFLLLPRPRSYFTPLRRIRD</sequence>
<dbReference type="Proteomes" id="UP000299102">
    <property type="component" value="Unassembled WGS sequence"/>
</dbReference>
<accession>A0A4C1UL40</accession>
<evidence type="ECO:0000313" key="1">
    <source>
        <dbReference type="EMBL" id="GBP26682.1"/>
    </source>
</evidence>
<protein>
    <submittedName>
        <fullName evidence="1">Uncharacterized protein</fullName>
    </submittedName>
</protein>
<dbReference type="AlphaFoldDB" id="A0A4C1UL40"/>
<evidence type="ECO:0000313" key="2">
    <source>
        <dbReference type="Proteomes" id="UP000299102"/>
    </source>
</evidence>
<organism evidence="1 2">
    <name type="scientific">Eumeta variegata</name>
    <name type="common">Bagworm moth</name>
    <name type="synonym">Eumeta japonica</name>
    <dbReference type="NCBI Taxonomy" id="151549"/>
    <lineage>
        <taxon>Eukaryota</taxon>
        <taxon>Metazoa</taxon>
        <taxon>Ecdysozoa</taxon>
        <taxon>Arthropoda</taxon>
        <taxon>Hexapoda</taxon>
        <taxon>Insecta</taxon>
        <taxon>Pterygota</taxon>
        <taxon>Neoptera</taxon>
        <taxon>Endopterygota</taxon>
        <taxon>Lepidoptera</taxon>
        <taxon>Glossata</taxon>
        <taxon>Ditrysia</taxon>
        <taxon>Tineoidea</taxon>
        <taxon>Psychidae</taxon>
        <taxon>Oiketicinae</taxon>
        <taxon>Eumeta</taxon>
    </lineage>
</organism>